<dbReference type="Gene3D" id="1.10.530.10">
    <property type="match status" value="1"/>
</dbReference>
<feature type="non-terminal residue" evidence="8">
    <location>
        <position position="1"/>
    </location>
</feature>
<evidence type="ECO:0000313" key="9">
    <source>
        <dbReference type="Proteomes" id="UP001200034"/>
    </source>
</evidence>
<evidence type="ECO:0000256" key="7">
    <source>
        <dbReference type="PIRSR" id="PIRSR608597-3"/>
    </source>
</evidence>
<dbReference type="PROSITE" id="PS51909">
    <property type="entry name" value="LYSOZYME_I"/>
    <property type="match status" value="1"/>
</dbReference>
<accession>A0AAD4PH16</accession>
<keyword evidence="9" id="KW-1185">Reference proteome</keyword>
<proteinExistence type="predicted"/>
<dbReference type="EC" id="3.2.1.17" evidence="2"/>
<keyword evidence="7" id="KW-1015">Disulfide bond</keyword>
<reference evidence="8" key="1">
    <citation type="journal article" date="2021" name="Mol. Ecol. Resour.">
        <title>Phylogenomic analyses of the genus Drosophila reveals genomic signals of climate adaptation.</title>
        <authorList>
            <person name="Li F."/>
            <person name="Rane R.V."/>
            <person name="Luria V."/>
            <person name="Xiong Z."/>
            <person name="Chen J."/>
            <person name="Li Z."/>
            <person name="Catullo R.A."/>
            <person name="Griffin P.C."/>
            <person name="Schiffer M."/>
            <person name="Pearce S."/>
            <person name="Lee S.F."/>
            <person name="McElroy K."/>
            <person name="Stocker A."/>
            <person name="Shirriffs J."/>
            <person name="Cockerell F."/>
            <person name="Coppin C."/>
            <person name="Sgro C.M."/>
            <person name="Karger A."/>
            <person name="Cain J.W."/>
            <person name="Weber J.A."/>
            <person name="Santpere G."/>
            <person name="Kirschner M.W."/>
            <person name="Hoffmann A.A."/>
            <person name="Oakeshott J.G."/>
            <person name="Zhang G."/>
        </authorList>
    </citation>
    <scope>NUCLEOTIDE SEQUENCE</scope>
    <source>
        <strain evidence="8">BGI-SZ-2011g</strain>
    </source>
</reference>
<feature type="disulfide bond" evidence="7">
    <location>
        <begin position="15"/>
        <end position="21"/>
    </location>
</feature>
<keyword evidence="6" id="KW-0326">Glycosidase</keyword>
<protein>
    <recommendedName>
        <fullName evidence="2">lysozyme</fullName>
        <ecNumber evidence="2">3.2.1.17</ecNumber>
    </recommendedName>
</protein>
<dbReference type="AlphaFoldDB" id="A0AAD4PH16"/>
<keyword evidence="3" id="KW-0929">Antimicrobial</keyword>
<evidence type="ECO:0000256" key="6">
    <source>
        <dbReference type="ARBA" id="ARBA00023295"/>
    </source>
</evidence>
<evidence type="ECO:0000256" key="5">
    <source>
        <dbReference type="ARBA" id="ARBA00022801"/>
    </source>
</evidence>
<dbReference type="PANTHER" id="PTHR11195">
    <property type="entry name" value="DESTABILASE-RELATED"/>
    <property type="match status" value="1"/>
</dbReference>
<evidence type="ECO:0000256" key="4">
    <source>
        <dbReference type="ARBA" id="ARBA00022638"/>
    </source>
</evidence>
<feature type="disulfide bond" evidence="7">
    <location>
        <begin position="86"/>
        <end position="92"/>
    </location>
</feature>
<dbReference type="Pfam" id="PF05497">
    <property type="entry name" value="Destabilase"/>
    <property type="match status" value="2"/>
</dbReference>
<evidence type="ECO:0000313" key="8">
    <source>
        <dbReference type="EMBL" id="KAH8355232.1"/>
    </source>
</evidence>
<evidence type="ECO:0000256" key="2">
    <source>
        <dbReference type="ARBA" id="ARBA00012732"/>
    </source>
</evidence>
<evidence type="ECO:0000256" key="1">
    <source>
        <dbReference type="ARBA" id="ARBA00000632"/>
    </source>
</evidence>
<organism evidence="8 9">
    <name type="scientific">Drosophila rubida</name>
    <dbReference type="NCBI Taxonomy" id="30044"/>
    <lineage>
        <taxon>Eukaryota</taxon>
        <taxon>Metazoa</taxon>
        <taxon>Ecdysozoa</taxon>
        <taxon>Arthropoda</taxon>
        <taxon>Hexapoda</taxon>
        <taxon>Insecta</taxon>
        <taxon>Pterygota</taxon>
        <taxon>Neoptera</taxon>
        <taxon>Endopterygota</taxon>
        <taxon>Diptera</taxon>
        <taxon>Brachycera</taxon>
        <taxon>Muscomorpha</taxon>
        <taxon>Ephydroidea</taxon>
        <taxon>Drosophilidae</taxon>
        <taxon>Drosophila</taxon>
    </lineage>
</organism>
<feature type="disulfide bond" evidence="7">
    <location>
        <begin position="10"/>
        <end position="116"/>
    </location>
</feature>
<evidence type="ECO:0000256" key="3">
    <source>
        <dbReference type="ARBA" id="ARBA00022529"/>
    </source>
</evidence>
<dbReference type="PANTHER" id="PTHR11195:SF22">
    <property type="entry name" value="LYSOZYME"/>
    <property type="match status" value="1"/>
</dbReference>
<dbReference type="InterPro" id="IPR008597">
    <property type="entry name" value="Invert_lysozyme"/>
</dbReference>
<dbReference type="GO" id="GO:0031640">
    <property type="term" value="P:killing of cells of another organism"/>
    <property type="evidence" value="ECO:0007669"/>
    <property type="project" value="UniProtKB-KW"/>
</dbReference>
<sequence>VANKPVTEDCLECLCETQSGCNASAICVNGACGIFRITLGFWTESGQLTLPNDTSMSVDGKCFDRVIDTLLLPLFVHPPSAAFTNCVNDPYCAANTIQNYMYKYGQDCNGDELINCEDYGALHKLGNLNCRAELPYSFAKVFKRCLKRKQQVA</sequence>
<dbReference type="Proteomes" id="UP001200034">
    <property type="component" value="Unassembled WGS sequence"/>
</dbReference>
<dbReference type="GO" id="GO:0003796">
    <property type="term" value="F:lysozyme activity"/>
    <property type="evidence" value="ECO:0007669"/>
    <property type="project" value="UniProtKB-EC"/>
</dbReference>
<keyword evidence="5" id="KW-0378">Hydrolase</keyword>
<keyword evidence="4" id="KW-0081">Bacteriolytic enzyme</keyword>
<name>A0AAD4PH16_9MUSC</name>
<dbReference type="EMBL" id="JAJJHW010003889">
    <property type="protein sequence ID" value="KAH8355232.1"/>
    <property type="molecule type" value="Genomic_DNA"/>
</dbReference>
<gene>
    <name evidence="8" type="ORF">KR093_009170</name>
</gene>
<comment type="catalytic activity">
    <reaction evidence="1">
        <text>Hydrolysis of (1-&gt;4)-beta-linkages between N-acetylmuramic acid and N-acetyl-D-glucosamine residues in a peptidoglycan and between N-acetyl-D-glucosamine residues in chitodextrins.</text>
        <dbReference type="EC" id="3.2.1.17"/>
    </reaction>
</comment>
<feature type="non-terminal residue" evidence="8">
    <location>
        <position position="153"/>
    </location>
</feature>
<dbReference type="CDD" id="cd16890">
    <property type="entry name" value="lyz_i"/>
    <property type="match status" value="1"/>
</dbReference>
<dbReference type="GO" id="GO:0042742">
    <property type="term" value="P:defense response to bacterium"/>
    <property type="evidence" value="ECO:0007669"/>
    <property type="project" value="UniProtKB-KW"/>
</dbReference>
<comment type="caution">
    <text evidence="8">The sequence shown here is derived from an EMBL/GenBank/DDBJ whole genome shotgun (WGS) entry which is preliminary data.</text>
</comment>